<evidence type="ECO:0000313" key="2">
    <source>
        <dbReference type="Proteomes" id="UP001626550"/>
    </source>
</evidence>
<keyword evidence="2" id="KW-1185">Reference proteome</keyword>
<dbReference type="EMBL" id="JBJKFK010000419">
    <property type="protein sequence ID" value="KAL3317172.1"/>
    <property type="molecule type" value="Genomic_DNA"/>
</dbReference>
<gene>
    <name evidence="1" type="ORF">Ciccas_004174</name>
</gene>
<protein>
    <submittedName>
        <fullName evidence="1">Uncharacterized protein</fullName>
    </submittedName>
</protein>
<evidence type="ECO:0000313" key="1">
    <source>
        <dbReference type="EMBL" id="KAL3317172.1"/>
    </source>
</evidence>
<comment type="caution">
    <text evidence="1">The sequence shown here is derived from an EMBL/GenBank/DDBJ whole genome shotgun (WGS) entry which is preliminary data.</text>
</comment>
<organism evidence="1 2">
    <name type="scientific">Cichlidogyrus casuarinus</name>
    <dbReference type="NCBI Taxonomy" id="1844966"/>
    <lineage>
        <taxon>Eukaryota</taxon>
        <taxon>Metazoa</taxon>
        <taxon>Spiralia</taxon>
        <taxon>Lophotrochozoa</taxon>
        <taxon>Platyhelminthes</taxon>
        <taxon>Monogenea</taxon>
        <taxon>Monopisthocotylea</taxon>
        <taxon>Dactylogyridea</taxon>
        <taxon>Ancyrocephalidae</taxon>
        <taxon>Cichlidogyrus</taxon>
    </lineage>
</organism>
<proteinExistence type="predicted"/>
<feature type="non-terminal residue" evidence="1">
    <location>
        <position position="1"/>
    </location>
</feature>
<dbReference type="Proteomes" id="UP001626550">
    <property type="component" value="Unassembled WGS sequence"/>
</dbReference>
<dbReference type="AlphaFoldDB" id="A0ABD2QD30"/>
<name>A0ABD2QD30_9PLAT</name>
<sequence>ENSPREDLLSRLRGEMSGELREVKIPVLQVSSAKELEPYFLKRHDFQLGEVDSPGHQAREVLLKLVENSPKGFTCSEFLTEVTNSGIAHSEKSLRTLIKQFCVYKHARYFLTGTVHT</sequence>
<accession>A0ABD2QD30</accession>
<reference evidence="1 2" key="1">
    <citation type="submission" date="2024-11" db="EMBL/GenBank/DDBJ databases">
        <title>Adaptive evolution of stress response genes in parasites aligns with host niche diversity.</title>
        <authorList>
            <person name="Hahn C."/>
            <person name="Resl P."/>
        </authorList>
    </citation>
    <scope>NUCLEOTIDE SEQUENCE [LARGE SCALE GENOMIC DNA]</scope>
    <source>
        <strain evidence="1">EGGRZ-B1_66</strain>
        <tissue evidence="1">Body</tissue>
    </source>
</reference>